<keyword evidence="7" id="KW-0336">GPI-anchor</keyword>
<keyword evidence="4" id="KW-1003">Cell membrane</keyword>
<dbReference type="GO" id="GO:0005886">
    <property type="term" value="C:plasma membrane"/>
    <property type="evidence" value="ECO:0007669"/>
    <property type="project" value="UniProtKB-SubCell"/>
</dbReference>
<feature type="compositionally biased region" description="Low complexity" evidence="16">
    <location>
        <begin position="93"/>
        <end position="103"/>
    </location>
</feature>
<dbReference type="SMART" id="SM00747">
    <property type="entry name" value="CFEM"/>
    <property type="match status" value="1"/>
</dbReference>
<reference evidence="19 20" key="1">
    <citation type="journal article" date="2014" name="Proc. Natl. Acad. Sci. U.S.A.">
        <title>Trajectory and genomic determinants of fungal-pathogen speciation and host adaptation.</title>
        <authorList>
            <person name="Hu X."/>
            <person name="Xiao G."/>
            <person name="Zheng P."/>
            <person name="Shang Y."/>
            <person name="Su Y."/>
            <person name="Zhang X."/>
            <person name="Liu X."/>
            <person name="Zhan S."/>
            <person name="St Leger R.J."/>
            <person name="Wang C."/>
        </authorList>
    </citation>
    <scope>NUCLEOTIDE SEQUENCE [LARGE SCALE GENOMIC DNA]</scope>
    <source>
        <strain evidence="19 20">ARSEF 549</strain>
    </source>
</reference>
<comment type="subcellular location">
    <subcellularLocation>
        <location evidence="1">Cell membrane</location>
        <topology evidence="1">Lipid-anchor</topology>
        <topology evidence="1">GPI-anchor</topology>
    </subcellularLocation>
    <subcellularLocation>
        <location evidence="2">Secreted</location>
    </subcellularLocation>
</comment>
<keyword evidence="20" id="KW-1185">Reference proteome</keyword>
<dbReference type="InterPro" id="IPR051735">
    <property type="entry name" value="CFEM_domain"/>
</dbReference>
<dbReference type="GO" id="GO:0046872">
    <property type="term" value="F:metal ion binding"/>
    <property type="evidence" value="ECO:0007669"/>
    <property type="project" value="UniProtKB-UniRule"/>
</dbReference>
<evidence type="ECO:0000313" key="19">
    <source>
        <dbReference type="EMBL" id="KID63217.1"/>
    </source>
</evidence>
<keyword evidence="12 15" id="KW-1015">Disulfide bond</keyword>
<proteinExistence type="inferred from homology"/>
<evidence type="ECO:0000256" key="1">
    <source>
        <dbReference type="ARBA" id="ARBA00004609"/>
    </source>
</evidence>
<comment type="caution">
    <text evidence="15">Lacks conserved residue(s) required for the propagation of feature annotation.</text>
</comment>
<evidence type="ECO:0000256" key="14">
    <source>
        <dbReference type="ARBA" id="ARBA00023288"/>
    </source>
</evidence>
<evidence type="ECO:0000256" key="2">
    <source>
        <dbReference type="ARBA" id="ARBA00004613"/>
    </source>
</evidence>
<dbReference type="Proteomes" id="UP000031186">
    <property type="component" value="Unassembled WGS sequence"/>
</dbReference>
<keyword evidence="11" id="KW-0472">Membrane</keyword>
<dbReference type="PANTHER" id="PTHR37928:SF2">
    <property type="entry name" value="GPI ANCHORED CFEM DOMAIN PROTEIN (AFU_ORTHOLOGUE AFUA_6G10580)"/>
    <property type="match status" value="1"/>
</dbReference>
<evidence type="ECO:0000256" key="15">
    <source>
        <dbReference type="PROSITE-ProRule" id="PRU01356"/>
    </source>
</evidence>
<dbReference type="VEuPathDB" id="FungiDB:MAN_07418"/>
<evidence type="ECO:0000256" key="7">
    <source>
        <dbReference type="ARBA" id="ARBA00022622"/>
    </source>
</evidence>
<evidence type="ECO:0000313" key="20">
    <source>
        <dbReference type="Proteomes" id="UP000031186"/>
    </source>
</evidence>
<dbReference type="GO" id="GO:0005576">
    <property type="term" value="C:extracellular region"/>
    <property type="evidence" value="ECO:0007669"/>
    <property type="project" value="UniProtKB-SubCell"/>
</dbReference>
<evidence type="ECO:0000256" key="3">
    <source>
        <dbReference type="ARBA" id="ARBA00010031"/>
    </source>
</evidence>
<feature type="domain" description="CFEM" evidence="18">
    <location>
        <begin position="1"/>
        <end position="111"/>
    </location>
</feature>
<feature type="chain" id="PRO_5002103684" evidence="17">
    <location>
        <begin position="18"/>
        <end position="186"/>
    </location>
</feature>
<dbReference type="Pfam" id="PF05730">
    <property type="entry name" value="CFEM"/>
    <property type="match status" value="1"/>
</dbReference>
<feature type="non-terminal residue" evidence="19">
    <location>
        <position position="1"/>
    </location>
</feature>
<evidence type="ECO:0000259" key="18">
    <source>
        <dbReference type="PROSITE" id="PS52012"/>
    </source>
</evidence>
<organism evidence="19 20">
    <name type="scientific">Metarhizium anisopliae (strain ARSEF 549)</name>
    <dbReference type="NCBI Taxonomy" id="3151832"/>
    <lineage>
        <taxon>Eukaryota</taxon>
        <taxon>Fungi</taxon>
        <taxon>Dikarya</taxon>
        <taxon>Ascomycota</taxon>
        <taxon>Pezizomycotina</taxon>
        <taxon>Sordariomycetes</taxon>
        <taxon>Hypocreomycetidae</taxon>
        <taxon>Hypocreales</taxon>
        <taxon>Clavicipitaceae</taxon>
        <taxon>Metarhizium</taxon>
    </lineage>
</organism>
<evidence type="ECO:0000256" key="5">
    <source>
        <dbReference type="ARBA" id="ARBA00022525"/>
    </source>
</evidence>
<evidence type="ECO:0000256" key="8">
    <source>
        <dbReference type="ARBA" id="ARBA00022723"/>
    </source>
</evidence>
<keyword evidence="9 17" id="KW-0732">Signal</keyword>
<protein>
    <submittedName>
        <fullName evidence="19">Extracellular membrane protein, CFEM domain protein</fullName>
    </submittedName>
</protein>
<feature type="disulfide bond" evidence="15">
    <location>
        <begin position="40"/>
        <end position="47"/>
    </location>
</feature>
<dbReference type="HOGENOM" id="CLU_063084_5_1_1"/>
<dbReference type="InterPro" id="IPR008427">
    <property type="entry name" value="Extracellular_membr_CFEM_dom"/>
</dbReference>
<keyword evidence="10 15" id="KW-0408">Iron</keyword>
<evidence type="ECO:0000256" key="12">
    <source>
        <dbReference type="ARBA" id="ARBA00023157"/>
    </source>
</evidence>
<accession>A0A0B4F608</accession>
<keyword evidence="13" id="KW-0325">Glycoprotein</keyword>
<keyword evidence="5" id="KW-0964">Secreted</keyword>
<evidence type="ECO:0000256" key="6">
    <source>
        <dbReference type="ARBA" id="ARBA00022617"/>
    </source>
</evidence>
<dbReference type="PROSITE" id="PS52012">
    <property type="entry name" value="CFEM"/>
    <property type="match status" value="1"/>
</dbReference>
<evidence type="ECO:0000256" key="13">
    <source>
        <dbReference type="ARBA" id="ARBA00023180"/>
    </source>
</evidence>
<evidence type="ECO:0000256" key="9">
    <source>
        <dbReference type="ARBA" id="ARBA00022729"/>
    </source>
</evidence>
<dbReference type="AlphaFoldDB" id="A0A0B4F608"/>
<keyword evidence="8 15" id="KW-0479">Metal-binding</keyword>
<gene>
    <name evidence="19" type="ORF">MAN_07418</name>
</gene>
<dbReference type="OrthoDB" id="3767534at2759"/>
<feature type="signal peptide" evidence="17">
    <location>
        <begin position="1"/>
        <end position="17"/>
    </location>
</feature>
<keyword evidence="6 15" id="KW-0349">Heme</keyword>
<comment type="similarity">
    <text evidence="3">Belongs to the RBT5 family.</text>
</comment>
<evidence type="ECO:0000256" key="17">
    <source>
        <dbReference type="SAM" id="SignalP"/>
    </source>
</evidence>
<dbReference type="GO" id="GO:0098552">
    <property type="term" value="C:side of membrane"/>
    <property type="evidence" value="ECO:0007669"/>
    <property type="project" value="UniProtKB-KW"/>
</dbReference>
<sequence length="186" mass="18194">MKFTAVAAISMAALVSAQSISDIPSCALPCIKVGVEQTSCSETDMGCICKPENFSKIQGAATSCVVEKCGADTALHKVLPATQKLCAENADGGSSEAASSAAAPTEMATQMTEAHPTEMAEPSGSEAAGDNECHATMASQPCPATPSSPASNGTAPPAPSTPVTAGAAGLAPIGGLAMLAIGALAL</sequence>
<evidence type="ECO:0000256" key="16">
    <source>
        <dbReference type="SAM" id="MobiDB-lite"/>
    </source>
</evidence>
<feature type="binding site" description="axial binding residue" evidence="15">
    <location>
        <position position="44"/>
    </location>
    <ligand>
        <name>heme</name>
        <dbReference type="ChEBI" id="CHEBI:30413"/>
    </ligand>
    <ligandPart>
        <name>Fe</name>
        <dbReference type="ChEBI" id="CHEBI:18248"/>
    </ligandPart>
</feature>
<keyword evidence="14" id="KW-0449">Lipoprotein</keyword>
<evidence type="ECO:0000256" key="4">
    <source>
        <dbReference type="ARBA" id="ARBA00022475"/>
    </source>
</evidence>
<evidence type="ECO:0000256" key="11">
    <source>
        <dbReference type="ARBA" id="ARBA00023136"/>
    </source>
</evidence>
<dbReference type="EMBL" id="AZNF01000010">
    <property type="protein sequence ID" value="KID63217.1"/>
    <property type="molecule type" value="Genomic_DNA"/>
</dbReference>
<dbReference type="PANTHER" id="PTHR37928">
    <property type="entry name" value="CFEM DOMAIN PROTEIN (AFU_ORTHOLOGUE AFUA_6G14090)"/>
    <property type="match status" value="1"/>
</dbReference>
<comment type="caution">
    <text evidence="19">The sequence shown here is derived from an EMBL/GenBank/DDBJ whole genome shotgun (WGS) entry which is preliminary data.</text>
</comment>
<feature type="region of interest" description="Disordered" evidence="16">
    <location>
        <begin position="93"/>
        <end position="163"/>
    </location>
</feature>
<evidence type="ECO:0000256" key="10">
    <source>
        <dbReference type="ARBA" id="ARBA00023004"/>
    </source>
</evidence>
<name>A0A0B4F608_METAF</name>